<sequence>MWGRPVLLGHCRPCRGFWGCSVRETHTRYGVPGAVVQAELPLSPPQEQKLRDDKKPRSSFPSQISAGSFVNRTRQEFYESDA</sequence>
<comment type="caution">
    <text evidence="2">The sequence shown here is derived from an EMBL/GenBank/DDBJ whole genome shotgun (WGS) entry which is preliminary data.</text>
</comment>
<protein>
    <submittedName>
        <fullName evidence="2">Uncharacterized protein</fullName>
    </submittedName>
</protein>
<proteinExistence type="predicted"/>
<dbReference type="EMBL" id="JAINUF010000006">
    <property type="protein sequence ID" value="KAJ8355656.1"/>
    <property type="molecule type" value="Genomic_DNA"/>
</dbReference>
<evidence type="ECO:0000313" key="2">
    <source>
        <dbReference type="EMBL" id="KAJ8355656.1"/>
    </source>
</evidence>
<feature type="region of interest" description="Disordered" evidence="1">
    <location>
        <begin position="40"/>
        <end position="65"/>
    </location>
</feature>
<name>A0A9Q1FCG6_SYNKA</name>
<keyword evidence="3" id="KW-1185">Reference proteome</keyword>
<gene>
    <name evidence="2" type="ORF">SKAU_G00184500</name>
</gene>
<accession>A0A9Q1FCG6</accession>
<dbReference type="Proteomes" id="UP001152622">
    <property type="component" value="Chromosome 6"/>
</dbReference>
<organism evidence="2 3">
    <name type="scientific">Synaphobranchus kaupii</name>
    <name type="common">Kaup's arrowtooth eel</name>
    <dbReference type="NCBI Taxonomy" id="118154"/>
    <lineage>
        <taxon>Eukaryota</taxon>
        <taxon>Metazoa</taxon>
        <taxon>Chordata</taxon>
        <taxon>Craniata</taxon>
        <taxon>Vertebrata</taxon>
        <taxon>Euteleostomi</taxon>
        <taxon>Actinopterygii</taxon>
        <taxon>Neopterygii</taxon>
        <taxon>Teleostei</taxon>
        <taxon>Anguilliformes</taxon>
        <taxon>Synaphobranchidae</taxon>
        <taxon>Synaphobranchus</taxon>
    </lineage>
</organism>
<reference evidence="2" key="1">
    <citation type="journal article" date="2023" name="Science">
        <title>Genome structures resolve the early diversification of teleost fishes.</title>
        <authorList>
            <person name="Parey E."/>
            <person name="Louis A."/>
            <person name="Montfort J."/>
            <person name="Bouchez O."/>
            <person name="Roques C."/>
            <person name="Iampietro C."/>
            <person name="Lluch J."/>
            <person name="Castinel A."/>
            <person name="Donnadieu C."/>
            <person name="Desvignes T."/>
            <person name="Floi Bucao C."/>
            <person name="Jouanno E."/>
            <person name="Wen M."/>
            <person name="Mejri S."/>
            <person name="Dirks R."/>
            <person name="Jansen H."/>
            <person name="Henkel C."/>
            <person name="Chen W.J."/>
            <person name="Zahm M."/>
            <person name="Cabau C."/>
            <person name="Klopp C."/>
            <person name="Thompson A.W."/>
            <person name="Robinson-Rechavi M."/>
            <person name="Braasch I."/>
            <person name="Lecointre G."/>
            <person name="Bobe J."/>
            <person name="Postlethwait J.H."/>
            <person name="Berthelot C."/>
            <person name="Roest Crollius H."/>
            <person name="Guiguen Y."/>
        </authorList>
    </citation>
    <scope>NUCLEOTIDE SEQUENCE</scope>
    <source>
        <strain evidence="2">WJC10195</strain>
    </source>
</reference>
<evidence type="ECO:0000313" key="3">
    <source>
        <dbReference type="Proteomes" id="UP001152622"/>
    </source>
</evidence>
<dbReference type="AlphaFoldDB" id="A0A9Q1FCG6"/>
<evidence type="ECO:0000256" key="1">
    <source>
        <dbReference type="SAM" id="MobiDB-lite"/>
    </source>
</evidence>